<sequence>MGISISKKQLADLLGKSPRWISKLIEDGLPTSGGGGRGVEVQIDSQAAIEWLMARAVRQELGDDDEDEEGLASASTEDRLLKRARREKLQLEIDRERGRLLPGDTVSQILISVAAVYATQLDALPSRCAADLAVIDDPATIRARVFEETRRIRAATADRLERRARELAADADHLDQLRREDGAGAAAEDC</sequence>
<organism evidence="1">
    <name type="scientific">uncultured Caudovirales phage</name>
    <dbReference type="NCBI Taxonomy" id="2100421"/>
    <lineage>
        <taxon>Viruses</taxon>
        <taxon>Duplodnaviria</taxon>
        <taxon>Heunggongvirae</taxon>
        <taxon>Uroviricota</taxon>
        <taxon>Caudoviricetes</taxon>
        <taxon>Peduoviridae</taxon>
        <taxon>Maltschvirus</taxon>
        <taxon>Maltschvirus maltsch</taxon>
    </lineage>
</organism>
<dbReference type="InterPro" id="IPR010906">
    <property type="entry name" value="Phage_lambda_Nu1_terminase-ssu"/>
</dbReference>
<evidence type="ECO:0008006" key="2">
    <source>
        <dbReference type="Google" id="ProtNLM"/>
    </source>
</evidence>
<evidence type="ECO:0000313" key="1">
    <source>
        <dbReference type="EMBL" id="ASN72748.1"/>
    </source>
</evidence>
<protein>
    <recommendedName>
        <fullName evidence="2">Terminase small subunit</fullName>
    </recommendedName>
</protein>
<proteinExistence type="predicted"/>
<dbReference type="Pfam" id="PF07471">
    <property type="entry name" value="Phage_Nu1"/>
    <property type="match status" value="1"/>
</dbReference>
<dbReference type="EMBL" id="MF417971">
    <property type="protein sequence ID" value="ASN72748.1"/>
    <property type="molecule type" value="Genomic_DNA"/>
</dbReference>
<dbReference type="Gene3D" id="1.10.10.10">
    <property type="entry name" value="Winged helix-like DNA-binding domain superfamily/Winged helix DNA-binding domain"/>
    <property type="match status" value="1"/>
</dbReference>
<name>A0A2H4JHU7_9CAUD</name>
<reference evidence="1" key="1">
    <citation type="submission" date="2017-06" db="EMBL/GenBank/DDBJ databases">
        <title>Novel phages from South African skin metaviromes.</title>
        <authorList>
            <person name="van Zyl L.J."/>
            <person name="Abrahams Y."/>
            <person name="Stander E.A."/>
            <person name="Kirby B.M."/>
            <person name="Clavaud C."/>
            <person name="Farcet C."/>
            <person name="Breton L."/>
            <person name="Trindade M.I."/>
        </authorList>
    </citation>
    <scope>NUCLEOTIDE SEQUENCE</scope>
</reference>
<accession>A0A2H4JHU7</accession>
<dbReference type="InterPro" id="IPR036388">
    <property type="entry name" value="WH-like_DNA-bd_sf"/>
</dbReference>
<gene>
    <name evidence="1" type="ORF">3S19_14</name>
</gene>